<dbReference type="Proteomes" id="UP000325313">
    <property type="component" value="Unassembled WGS sequence"/>
</dbReference>
<evidence type="ECO:0000313" key="4">
    <source>
        <dbReference type="EMBL" id="KAA1121935.1"/>
    </source>
</evidence>
<comment type="caution">
    <text evidence="3">The sequence shown here is derived from an EMBL/GenBank/DDBJ whole genome shotgun (WGS) entry which is preliminary data.</text>
</comment>
<keyword evidence="2" id="KW-0732">Signal</keyword>
<protein>
    <submittedName>
        <fullName evidence="3">Uncharacterized protein</fullName>
    </submittedName>
</protein>
<dbReference type="Proteomes" id="UP000324748">
    <property type="component" value="Unassembled WGS sequence"/>
</dbReference>
<accession>A0A5B0QQ53</accession>
<feature type="chain" id="PRO_5036366530" evidence="2">
    <location>
        <begin position="19"/>
        <end position="300"/>
    </location>
</feature>
<keyword evidence="5" id="KW-1185">Reference proteome</keyword>
<dbReference type="EMBL" id="VSWC01000014">
    <property type="protein sequence ID" value="KAA1115456.1"/>
    <property type="molecule type" value="Genomic_DNA"/>
</dbReference>
<feature type="signal peptide" evidence="2">
    <location>
        <begin position="1"/>
        <end position="18"/>
    </location>
</feature>
<evidence type="ECO:0000256" key="1">
    <source>
        <dbReference type="SAM" id="MobiDB-lite"/>
    </source>
</evidence>
<dbReference type="EMBL" id="VDEP01000237">
    <property type="protein sequence ID" value="KAA1121935.1"/>
    <property type="molecule type" value="Genomic_DNA"/>
</dbReference>
<name>A0A5B0QQ53_PUCGR</name>
<proteinExistence type="predicted"/>
<evidence type="ECO:0000256" key="2">
    <source>
        <dbReference type="SAM" id="SignalP"/>
    </source>
</evidence>
<organism evidence="3 5">
    <name type="scientific">Puccinia graminis f. sp. tritici</name>
    <dbReference type="NCBI Taxonomy" id="56615"/>
    <lineage>
        <taxon>Eukaryota</taxon>
        <taxon>Fungi</taxon>
        <taxon>Dikarya</taxon>
        <taxon>Basidiomycota</taxon>
        <taxon>Pucciniomycotina</taxon>
        <taxon>Pucciniomycetes</taxon>
        <taxon>Pucciniales</taxon>
        <taxon>Pucciniaceae</taxon>
        <taxon>Puccinia</taxon>
    </lineage>
</organism>
<dbReference type="AlphaFoldDB" id="A0A5B0QQ53"/>
<sequence>MRCLTLRLISILLTFLVSNNVSVPMRDRNVFNWGELGEVVEPSVGRTSPGTSHEHSHWSHDGQYYSNHDYDRGRNGHLHSNAMPIREQNPFRSGELERVVDSSSRHVEYNHSSPGYGFLRQDYPYSGQGYDYSVGTTSWDRPIRSQPSAEAHDQILQNSAQSPEDDDPAGPSIPSETQQVWEHLPEMENVILRGKKPRHDVYRAFANTNERGVWASKVDKHIDFHVVINNNNKKRDGPKTITLQNNSPTHSVTYTLYDRKTKLFVWEKHLDPEEMEDVTLRSKTGLVNLYVKAGKPVKSR</sequence>
<reference evidence="5 6" key="1">
    <citation type="submission" date="2019-05" db="EMBL/GenBank/DDBJ databases">
        <title>Emergence of the Ug99 lineage of the wheat stem rust pathogen through somatic hybridization.</title>
        <authorList>
            <person name="Li F."/>
            <person name="Upadhyaya N.M."/>
            <person name="Sperschneider J."/>
            <person name="Matny O."/>
            <person name="Nguyen-Phuc H."/>
            <person name="Mago R."/>
            <person name="Raley C."/>
            <person name="Miller M.E."/>
            <person name="Silverstein K.A.T."/>
            <person name="Henningsen E."/>
            <person name="Hirsch C.D."/>
            <person name="Visser B."/>
            <person name="Pretorius Z.A."/>
            <person name="Steffenson B.J."/>
            <person name="Schwessinger B."/>
            <person name="Dodds P.N."/>
            <person name="Figueroa M."/>
        </authorList>
    </citation>
    <scope>NUCLEOTIDE SEQUENCE [LARGE SCALE GENOMIC DNA]</scope>
    <source>
        <strain evidence="3">21-0</strain>
        <strain evidence="4 6">Ug99</strain>
    </source>
</reference>
<dbReference type="OrthoDB" id="10272511at2759"/>
<evidence type="ECO:0000313" key="5">
    <source>
        <dbReference type="Proteomes" id="UP000324748"/>
    </source>
</evidence>
<evidence type="ECO:0000313" key="3">
    <source>
        <dbReference type="EMBL" id="KAA1115456.1"/>
    </source>
</evidence>
<evidence type="ECO:0000313" key="6">
    <source>
        <dbReference type="Proteomes" id="UP000325313"/>
    </source>
</evidence>
<gene>
    <name evidence="3" type="ORF">PGT21_036686</name>
    <name evidence="4" type="ORF">PGTUg99_035731</name>
</gene>
<feature type="region of interest" description="Disordered" evidence="1">
    <location>
        <begin position="137"/>
        <end position="175"/>
    </location>
</feature>